<dbReference type="Gene3D" id="3.90.1200.10">
    <property type="match status" value="1"/>
</dbReference>
<accession>A0ABY5NIR0</accession>
<dbReference type="PANTHER" id="PTHR21310">
    <property type="entry name" value="AMINOGLYCOSIDE PHOSPHOTRANSFERASE-RELATED-RELATED"/>
    <property type="match status" value="1"/>
</dbReference>
<evidence type="ECO:0000256" key="2">
    <source>
        <dbReference type="ARBA" id="ARBA00002280"/>
    </source>
</evidence>
<feature type="active site" evidence="9">
    <location>
        <position position="28"/>
    </location>
</feature>
<evidence type="ECO:0000256" key="4">
    <source>
        <dbReference type="ARBA" id="ARBA00006641"/>
    </source>
</evidence>
<dbReference type="PROSITE" id="PS01334">
    <property type="entry name" value="PYRASE_CYS"/>
    <property type="match status" value="1"/>
</dbReference>
<gene>
    <name evidence="13" type="ORF">L2X98_32740</name>
</gene>
<keyword evidence="5" id="KW-0963">Cytoplasm</keyword>
<feature type="region of interest" description="Disordered" evidence="11">
    <location>
        <begin position="169"/>
        <end position="205"/>
    </location>
</feature>
<keyword evidence="6" id="KW-0645">Protease</keyword>
<feature type="compositionally biased region" description="Basic residues" evidence="11">
    <location>
        <begin position="130"/>
        <end position="153"/>
    </location>
</feature>
<dbReference type="InterPro" id="IPR016125">
    <property type="entry name" value="Peptidase_C15-like"/>
</dbReference>
<organism evidence="13 14">
    <name type="scientific">Microbacterium elymi</name>
    <dbReference type="NCBI Taxonomy" id="2909587"/>
    <lineage>
        <taxon>Bacteria</taxon>
        <taxon>Bacillati</taxon>
        <taxon>Actinomycetota</taxon>
        <taxon>Actinomycetes</taxon>
        <taxon>Micrococcales</taxon>
        <taxon>Microbacteriaceae</taxon>
        <taxon>Microbacterium</taxon>
    </lineage>
</organism>
<evidence type="ECO:0000256" key="1">
    <source>
        <dbReference type="ARBA" id="ARBA00001770"/>
    </source>
</evidence>
<dbReference type="EMBL" id="CP091139">
    <property type="protein sequence ID" value="UUT35067.1"/>
    <property type="molecule type" value="Genomic_DNA"/>
</dbReference>
<evidence type="ECO:0000256" key="11">
    <source>
        <dbReference type="SAM" id="MobiDB-lite"/>
    </source>
</evidence>
<dbReference type="InterPro" id="IPR000816">
    <property type="entry name" value="Peptidase_C15"/>
</dbReference>
<reference evidence="13" key="1">
    <citation type="submission" date="2022-01" db="EMBL/GenBank/DDBJ databases">
        <title>Microbacterium eymi and Microbacterium rhizovicinus sp. nov., isolated from the rhizospheric soil of Elymus tsukushiensis, a plant native to the Dokdo Islands, Republic of Korea.</title>
        <authorList>
            <person name="Hwang Y.J."/>
        </authorList>
    </citation>
    <scope>NUCLEOTIDE SEQUENCE</scope>
    <source>
        <strain evidence="13">KUDC0405</strain>
    </source>
</reference>
<dbReference type="EC" id="3.4.19.3" evidence="9"/>
<dbReference type="PROSITE" id="PS01333">
    <property type="entry name" value="PYRASE_GLU"/>
    <property type="match status" value="1"/>
</dbReference>
<evidence type="ECO:0000313" key="14">
    <source>
        <dbReference type="Proteomes" id="UP001054811"/>
    </source>
</evidence>
<evidence type="ECO:0000256" key="3">
    <source>
        <dbReference type="ARBA" id="ARBA00004496"/>
    </source>
</evidence>
<evidence type="ECO:0000256" key="8">
    <source>
        <dbReference type="ARBA" id="ARBA00022807"/>
    </source>
</evidence>
<protein>
    <recommendedName>
        <fullName evidence="9">Pyroglutamyl-peptidase I</fullName>
        <ecNumber evidence="9">3.4.19.3</ecNumber>
    </recommendedName>
</protein>
<comment type="catalytic activity">
    <reaction evidence="1 9">
        <text>Release of an N-terminal pyroglutamyl group from a polypeptide, the second amino acid generally not being Pro.</text>
        <dbReference type="EC" id="3.4.19.3"/>
    </reaction>
</comment>
<feature type="region of interest" description="Disordered" evidence="11">
    <location>
        <begin position="120"/>
        <end position="153"/>
    </location>
</feature>
<evidence type="ECO:0000313" key="13">
    <source>
        <dbReference type="EMBL" id="UUT35067.1"/>
    </source>
</evidence>
<dbReference type="RefSeq" id="WP_259611612.1">
    <property type="nucleotide sequence ID" value="NZ_CP091139.2"/>
</dbReference>
<evidence type="ECO:0000259" key="12">
    <source>
        <dbReference type="Pfam" id="PF01636"/>
    </source>
</evidence>
<dbReference type="CDD" id="cd00501">
    <property type="entry name" value="Peptidase_C15"/>
    <property type="match status" value="1"/>
</dbReference>
<dbReference type="InterPro" id="IPR033694">
    <property type="entry name" value="PGPEP1_Cys_AS"/>
</dbReference>
<dbReference type="PRINTS" id="PR00706">
    <property type="entry name" value="PYROGLUPTASE"/>
</dbReference>
<evidence type="ECO:0000256" key="9">
    <source>
        <dbReference type="PROSITE-ProRule" id="PRU10076"/>
    </source>
</evidence>
<dbReference type="Gene3D" id="3.30.200.20">
    <property type="entry name" value="Phosphorylase Kinase, domain 1"/>
    <property type="match status" value="1"/>
</dbReference>
<name>A0ABY5NIR0_9MICO</name>
<keyword evidence="7" id="KW-0378">Hydrolase</keyword>
<dbReference type="InterPro" id="IPR033693">
    <property type="entry name" value="PGPEP1_Glu_AS"/>
</dbReference>
<evidence type="ECO:0000256" key="6">
    <source>
        <dbReference type="ARBA" id="ARBA00022670"/>
    </source>
</evidence>
<dbReference type="Gene3D" id="3.40.630.20">
    <property type="entry name" value="Peptidase C15, pyroglutamyl peptidase I-like"/>
    <property type="match status" value="1"/>
</dbReference>
<dbReference type="PANTHER" id="PTHR21310:SF42">
    <property type="entry name" value="BIFUNCTIONAL AAC_APH"/>
    <property type="match status" value="1"/>
</dbReference>
<proteinExistence type="inferred from homology"/>
<dbReference type="InterPro" id="IPR036440">
    <property type="entry name" value="Peptidase_C15-like_sf"/>
</dbReference>
<dbReference type="CDD" id="cd05155">
    <property type="entry name" value="APH_ChoK_like_1"/>
    <property type="match status" value="1"/>
</dbReference>
<dbReference type="InterPro" id="IPR051678">
    <property type="entry name" value="AGP_Transferase"/>
</dbReference>
<feature type="domain" description="Aminoglycoside phosphotransferase" evidence="12">
    <location>
        <begin position="214"/>
        <end position="440"/>
    </location>
</feature>
<sequence>MRELIAAHEPDVVIATGLAGGRDAVSIERVAVNLIDARIPDNAGAQPVDLPCVPGGPAAWFATVPVKAMTVAVAGRGIPCRLSLSAGSFVCNHVFAQAMDAVGSGARAGFVHVPWATGQAPGGEPELAAGRHRPGARDRRAHGAGRAGRCGRARRRTALTVRGRRPALRTLPASPPLRWPDGAHARGRGGGRRRSGEAAAGRRHPDLAGLPARIAENGWDNVMVRLGEELTVRVPRREAAARLVEHEQLVLPRLAGRLPVAVPVPVRVGRPTRFYPWSWSVVPWFEGEVAASLPASERDGWAELWAETLAALHRPADADAPPNPVRGVPLALRMDAIRDRMSAFARAGELRARFERDAAAPPYAGPPLWIHGDPHPLNVLCRGGALTALIDFGDVTAGDPATDLATAWMTFTPRGRALFIERYTALTGADAAMWRRARAWAAGMASAMLAASDDHAALAAIGRHTVEQVLGEPPE</sequence>
<evidence type="ECO:0000256" key="7">
    <source>
        <dbReference type="ARBA" id="ARBA00022801"/>
    </source>
</evidence>
<keyword evidence="8" id="KW-0788">Thiol protease</keyword>
<feature type="active site" evidence="10">
    <location>
        <position position="91"/>
    </location>
</feature>
<evidence type="ECO:0000256" key="10">
    <source>
        <dbReference type="PROSITE-ProRule" id="PRU10077"/>
    </source>
</evidence>
<comment type="function">
    <text evidence="2">Removes 5-oxoproline from various penultimate amino acid residues except L-proline.</text>
</comment>
<dbReference type="Proteomes" id="UP001054811">
    <property type="component" value="Chromosome"/>
</dbReference>
<comment type="subcellular location">
    <subcellularLocation>
        <location evidence="3">Cytoplasm</location>
    </subcellularLocation>
</comment>
<evidence type="ECO:0000256" key="5">
    <source>
        <dbReference type="ARBA" id="ARBA00022490"/>
    </source>
</evidence>
<dbReference type="Pfam" id="PF01636">
    <property type="entry name" value="APH"/>
    <property type="match status" value="1"/>
</dbReference>
<keyword evidence="14" id="KW-1185">Reference proteome</keyword>
<dbReference type="SUPFAM" id="SSF53182">
    <property type="entry name" value="Pyrrolidone carboxyl peptidase (pyroglutamate aminopeptidase)"/>
    <property type="match status" value="1"/>
</dbReference>
<dbReference type="InterPro" id="IPR002575">
    <property type="entry name" value="Aminoglycoside_PTrfase"/>
</dbReference>
<dbReference type="InterPro" id="IPR011009">
    <property type="entry name" value="Kinase-like_dom_sf"/>
</dbReference>
<dbReference type="SUPFAM" id="SSF56112">
    <property type="entry name" value="Protein kinase-like (PK-like)"/>
    <property type="match status" value="1"/>
</dbReference>
<comment type="similarity">
    <text evidence="4">Belongs to the peptidase C15 family.</text>
</comment>
<dbReference type="Pfam" id="PF01470">
    <property type="entry name" value="Peptidase_C15"/>
    <property type="match status" value="1"/>
</dbReference>